<feature type="domain" description="NADH:quinone oxidoreductase/Mrp antiporter transmembrane" evidence="8">
    <location>
        <begin position="3"/>
        <end position="92"/>
    </location>
</feature>
<reference evidence="9" key="1">
    <citation type="submission" date="2019-08" db="EMBL/GenBank/DDBJ databases">
        <authorList>
            <person name="Kucharzyk K."/>
            <person name="Murdoch R.W."/>
            <person name="Higgins S."/>
            <person name="Loffler F."/>
        </authorList>
    </citation>
    <scope>NUCLEOTIDE SEQUENCE</scope>
</reference>
<evidence type="ECO:0000256" key="4">
    <source>
        <dbReference type="ARBA" id="ARBA00022989"/>
    </source>
</evidence>
<evidence type="ECO:0000259" key="8">
    <source>
        <dbReference type="Pfam" id="PF00361"/>
    </source>
</evidence>
<gene>
    <name evidence="9" type="primary">ndhB_25</name>
    <name evidence="9" type="ORF">SDC9_135700</name>
</gene>
<organism evidence="9">
    <name type="scientific">bioreactor metagenome</name>
    <dbReference type="NCBI Taxonomy" id="1076179"/>
    <lineage>
        <taxon>unclassified sequences</taxon>
        <taxon>metagenomes</taxon>
        <taxon>ecological metagenomes</taxon>
    </lineage>
</organism>
<sequence length="171" mass="18410">MGIGLDVNLGVAAAFLQIMVHAFVKPLLFLCAGRLSEVYDHEKSSYRLRGSAHKDPIAGIGFTIGAMSMVGIPLLGGFAAKFYLVTSAMMNPAKLWPALITLMISAVMNALYYMPEVIAIWTRCELCTPNPVDPNPGFDYISAPVLSAGVLFLGLNGYTMIQVIQRGLALL</sequence>
<evidence type="ECO:0000256" key="5">
    <source>
        <dbReference type="ARBA" id="ARBA00023002"/>
    </source>
</evidence>
<keyword evidence="4 7" id="KW-1133">Transmembrane helix</keyword>
<dbReference type="InterPro" id="IPR001750">
    <property type="entry name" value="ND/Mrp_TM"/>
</dbReference>
<feature type="transmembrane region" description="Helical" evidence="7">
    <location>
        <begin position="57"/>
        <end position="83"/>
    </location>
</feature>
<dbReference type="EC" id="1.6.5.11" evidence="9"/>
<dbReference type="InterPro" id="IPR052175">
    <property type="entry name" value="ComplexI-like_HydComp"/>
</dbReference>
<dbReference type="Pfam" id="PF00361">
    <property type="entry name" value="Proton_antipo_M"/>
    <property type="match status" value="1"/>
</dbReference>
<keyword evidence="5 9" id="KW-0560">Oxidoreductase</keyword>
<accession>A0A645DGY7</accession>
<dbReference type="AlphaFoldDB" id="A0A645DGY7"/>
<evidence type="ECO:0000256" key="6">
    <source>
        <dbReference type="ARBA" id="ARBA00023136"/>
    </source>
</evidence>
<dbReference type="GO" id="GO:0005886">
    <property type="term" value="C:plasma membrane"/>
    <property type="evidence" value="ECO:0007669"/>
    <property type="project" value="UniProtKB-SubCell"/>
</dbReference>
<dbReference type="EMBL" id="VSSQ01036187">
    <property type="protein sequence ID" value="MPM88596.1"/>
    <property type="molecule type" value="Genomic_DNA"/>
</dbReference>
<feature type="transmembrane region" description="Helical" evidence="7">
    <location>
        <begin position="12"/>
        <end position="36"/>
    </location>
</feature>
<protein>
    <submittedName>
        <fullName evidence="9">NAD(P)H-quinone oxidoreductase subunit 2, chloroplastic</fullName>
        <ecNumber evidence="9">1.6.5.11</ecNumber>
    </submittedName>
</protein>
<dbReference type="GO" id="GO:0016491">
    <property type="term" value="F:oxidoreductase activity"/>
    <property type="evidence" value="ECO:0007669"/>
    <property type="project" value="UniProtKB-KW"/>
</dbReference>
<evidence type="ECO:0000313" key="9">
    <source>
        <dbReference type="EMBL" id="MPM88596.1"/>
    </source>
</evidence>
<proteinExistence type="predicted"/>
<keyword evidence="6 7" id="KW-0472">Membrane</keyword>
<evidence type="ECO:0000256" key="1">
    <source>
        <dbReference type="ARBA" id="ARBA00004651"/>
    </source>
</evidence>
<feature type="transmembrane region" description="Helical" evidence="7">
    <location>
        <begin position="95"/>
        <end position="113"/>
    </location>
</feature>
<name>A0A645DGY7_9ZZZZ</name>
<keyword evidence="3 7" id="KW-0812">Transmembrane</keyword>
<evidence type="ECO:0000256" key="2">
    <source>
        <dbReference type="ARBA" id="ARBA00022475"/>
    </source>
</evidence>
<comment type="subcellular location">
    <subcellularLocation>
        <location evidence="1">Cell membrane</location>
        <topology evidence="1">Multi-pass membrane protein</topology>
    </subcellularLocation>
</comment>
<evidence type="ECO:0000256" key="3">
    <source>
        <dbReference type="ARBA" id="ARBA00022692"/>
    </source>
</evidence>
<dbReference type="PANTHER" id="PTHR42682:SF4">
    <property type="entry name" value="NADH-UBIQUINONE_PLASTOQUINONE"/>
    <property type="match status" value="1"/>
</dbReference>
<comment type="caution">
    <text evidence="9">The sequence shown here is derived from an EMBL/GenBank/DDBJ whole genome shotgun (WGS) entry which is preliminary data.</text>
</comment>
<keyword evidence="2" id="KW-1003">Cell membrane</keyword>
<evidence type="ECO:0000256" key="7">
    <source>
        <dbReference type="SAM" id="Phobius"/>
    </source>
</evidence>
<dbReference type="PANTHER" id="PTHR42682">
    <property type="entry name" value="HYDROGENASE-4 COMPONENT F"/>
    <property type="match status" value="1"/>
</dbReference>